<dbReference type="InterPro" id="IPR029044">
    <property type="entry name" value="Nucleotide-diphossugar_trans"/>
</dbReference>
<dbReference type="InterPro" id="IPR001173">
    <property type="entry name" value="Glyco_trans_2-like"/>
</dbReference>
<sequence>MGPGDHGTRIVINPDQLSYDERILYKSLREKYGFNAFVSDLISPHRTPGILLHEQCRQLTYTVSDQVSVIIAFKNEYWSVLLRTIHSILNRTPPHLLSEIILVDDASDDESLKGKLDIYVSYLRKVRIVRRKKSTGLMIAKQHGIDQSHTDIIVVMDSHHEVANVWLEPLIDHLKKNPRALVVPDVGIISREDFHIHMKDFNKTNFDVFTFDFNLDQYILPLKREYLESREKFWASPIRIPSIIGNMFAANKTFFNKLGGFDTGMEIWGAEQMELSIKYILCGAGIYALPCSKVAHLYRVLPWHLNEKNVSNEYRVAEVWLDEYKNIFLRQKGDSKLLKTGNVAARKRIREVNNCRPFEYYIKIANALIDGYYIPGDSRVRGMVRI</sequence>
<organism evidence="3 4">
    <name type="scientific">Mytilus edulis</name>
    <name type="common">Blue mussel</name>
    <dbReference type="NCBI Taxonomy" id="6550"/>
    <lineage>
        <taxon>Eukaryota</taxon>
        <taxon>Metazoa</taxon>
        <taxon>Spiralia</taxon>
        <taxon>Lophotrochozoa</taxon>
        <taxon>Mollusca</taxon>
        <taxon>Bivalvia</taxon>
        <taxon>Autobranchia</taxon>
        <taxon>Pteriomorphia</taxon>
        <taxon>Mytilida</taxon>
        <taxon>Mytiloidea</taxon>
        <taxon>Mytilidae</taxon>
        <taxon>Mytilinae</taxon>
        <taxon>Mytilus</taxon>
    </lineage>
</organism>
<keyword evidence="3" id="KW-0328">Glycosyltransferase</keyword>
<reference evidence="3" key="1">
    <citation type="submission" date="2021-03" db="EMBL/GenBank/DDBJ databases">
        <authorList>
            <person name="Bekaert M."/>
        </authorList>
    </citation>
    <scope>NUCLEOTIDE SEQUENCE</scope>
</reference>
<dbReference type="OrthoDB" id="6061622at2759"/>
<dbReference type="EC" id="2.4.1.41" evidence="3"/>
<comment type="caution">
    <text evidence="3">The sequence shown here is derived from an EMBL/GenBank/DDBJ whole genome shotgun (WGS) entry which is preliminary data.</text>
</comment>
<evidence type="ECO:0000313" key="4">
    <source>
        <dbReference type="Proteomes" id="UP000683360"/>
    </source>
</evidence>
<dbReference type="PANTHER" id="PTHR11675">
    <property type="entry name" value="N-ACETYLGALACTOSAMINYLTRANSFERASE"/>
    <property type="match status" value="1"/>
</dbReference>
<dbReference type="Gene3D" id="3.90.550.10">
    <property type="entry name" value="Spore Coat Polysaccharide Biosynthesis Protein SpsA, Chain A"/>
    <property type="match status" value="1"/>
</dbReference>
<dbReference type="EMBL" id="CAJPWZ010002853">
    <property type="protein sequence ID" value="CAG2246315.1"/>
    <property type="molecule type" value="Genomic_DNA"/>
</dbReference>
<dbReference type="GO" id="GO:0004653">
    <property type="term" value="F:polypeptide N-acetylgalactosaminyltransferase activity"/>
    <property type="evidence" value="ECO:0007669"/>
    <property type="project" value="UniProtKB-EC"/>
</dbReference>
<keyword evidence="1" id="KW-1015">Disulfide bond</keyword>
<gene>
    <name evidence="3" type="ORF">MEDL_58305</name>
</gene>
<keyword evidence="4" id="KW-1185">Reference proteome</keyword>
<dbReference type="Pfam" id="PF00535">
    <property type="entry name" value="Glycos_transf_2"/>
    <property type="match status" value="1"/>
</dbReference>
<dbReference type="PANTHER" id="PTHR11675:SF43">
    <property type="entry name" value="POLYPEPTIDE N-ACETYLGALACTOSAMINYLTRANSFERASE 1"/>
    <property type="match status" value="1"/>
</dbReference>
<dbReference type="SUPFAM" id="SSF53448">
    <property type="entry name" value="Nucleotide-diphospho-sugar transferases"/>
    <property type="match status" value="1"/>
</dbReference>
<feature type="domain" description="Glycosyltransferase 2-like" evidence="2">
    <location>
        <begin position="68"/>
        <end position="252"/>
    </location>
</feature>
<keyword evidence="3" id="KW-0808">Transferase</keyword>
<dbReference type="GO" id="GO:0006493">
    <property type="term" value="P:protein O-linked glycosylation"/>
    <property type="evidence" value="ECO:0007669"/>
    <property type="project" value="TreeGrafter"/>
</dbReference>
<evidence type="ECO:0000313" key="3">
    <source>
        <dbReference type="EMBL" id="CAG2246315.1"/>
    </source>
</evidence>
<accession>A0A8S3UVL8</accession>
<evidence type="ECO:0000256" key="1">
    <source>
        <dbReference type="ARBA" id="ARBA00023157"/>
    </source>
</evidence>
<proteinExistence type="predicted"/>
<dbReference type="AlphaFoldDB" id="A0A8S3UVL8"/>
<protein>
    <submittedName>
        <fullName evidence="3">GALNT</fullName>
        <ecNumber evidence="3">2.4.1.41</ecNumber>
    </submittedName>
</protein>
<dbReference type="Proteomes" id="UP000683360">
    <property type="component" value="Unassembled WGS sequence"/>
</dbReference>
<evidence type="ECO:0000259" key="2">
    <source>
        <dbReference type="Pfam" id="PF00535"/>
    </source>
</evidence>
<name>A0A8S3UVL8_MYTED</name>
<dbReference type="GO" id="GO:0005794">
    <property type="term" value="C:Golgi apparatus"/>
    <property type="evidence" value="ECO:0007669"/>
    <property type="project" value="TreeGrafter"/>
</dbReference>